<dbReference type="Proteomes" id="UP000076408">
    <property type="component" value="Unassembled WGS sequence"/>
</dbReference>
<dbReference type="EnsemblMetazoa" id="ASTEI00904-RA">
    <property type="protein sequence ID" value="ASTEI00904-PA"/>
    <property type="gene ID" value="ASTEI00904"/>
</dbReference>
<dbReference type="AlphaFoldDB" id="A0A182XXG8"/>
<dbReference type="InterPro" id="IPR015897">
    <property type="entry name" value="CHK_kinase-like"/>
</dbReference>
<dbReference type="InterPro" id="IPR004119">
    <property type="entry name" value="EcKL"/>
</dbReference>
<organism evidence="2 3">
    <name type="scientific">Anopheles stephensi</name>
    <name type="common">Indo-Pakistan malaria mosquito</name>
    <dbReference type="NCBI Taxonomy" id="30069"/>
    <lineage>
        <taxon>Eukaryota</taxon>
        <taxon>Metazoa</taxon>
        <taxon>Ecdysozoa</taxon>
        <taxon>Arthropoda</taxon>
        <taxon>Hexapoda</taxon>
        <taxon>Insecta</taxon>
        <taxon>Pterygota</taxon>
        <taxon>Neoptera</taxon>
        <taxon>Endopterygota</taxon>
        <taxon>Diptera</taxon>
        <taxon>Nematocera</taxon>
        <taxon>Culicoidea</taxon>
        <taxon>Culicidae</taxon>
        <taxon>Anophelinae</taxon>
        <taxon>Anopheles</taxon>
    </lineage>
</organism>
<evidence type="ECO:0000259" key="1">
    <source>
        <dbReference type="SMART" id="SM00587"/>
    </source>
</evidence>
<keyword evidence="3" id="KW-1185">Reference proteome</keyword>
<proteinExistence type="predicted"/>
<sequence>MSISDSHSLRSSVGFLFKVGQFSARAECYEMTYNLDELQAPAWLNDEFFCNVMRESNNDPTIELTGACVLRPGTNKGDHYASVMFRTTVKYRSSCTKGEETLKIIMKTKPEADGLKKELLEDDGLFAIEVDMYSRTLPEMARMLKEIGEEYKYPRYIYGTLKPRPIIILEDISDQGWAMGDMIDTLDGMKPIVRNVALLHAASVMIESSDPTFAAKYRHSMANKFIGLEGLIRKGFGDLMQLTASYPEFAHFAKPLMKYQETLPQFFDSLFKQSKTYQNVLIHGDCHVKNLMHKTDSAGRITDTLLLDYQICCWTSPAIDLYYLLDLIPTQEVKDKHRSELIYSYYQQYSDLLKRLGFKGKIPSLLDLQLELLRYAGLELFHYAVFISFRYTDTTLIDIEALLKGEIQHAVTENPEYRKLIHTELTRFLHQGNL</sequence>
<protein>
    <submittedName>
        <fullName evidence="2">CHK domain-containing protein</fullName>
    </submittedName>
</protein>
<dbReference type="PANTHER" id="PTHR11012:SF12">
    <property type="entry name" value="CHK KINASE-LIKE DOMAIN-CONTAINING PROTEIN-RELATED"/>
    <property type="match status" value="1"/>
</dbReference>
<dbReference type="InterPro" id="IPR011009">
    <property type="entry name" value="Kinase-like_dom_sf"/>
</dbReference>
<reference evidence="2" key="2">
    <citation type="submission" date="2020-05" db="UniProtKB">
        <authorList>
            <consortium name="EnsemblMetazoa"/>
        </authorList>
    </citation>
    <scope>IDENTIFICATION</scope>
    <source>
        <strain evidence="2">Indian</strain>
    </source>
</reference>
<reference evidence="3" key="1">
    <citation type="journal article" date="2014" name="Genome Biol.">
        <title>Genome analysis of a major urban malaria vector mosquito, Anopheles stephensi.</title>
        <authorList>
            <person name="Jiang X."/>
            <person name="Peery A."/>
            <person name="Hall A.B."/>
            <person name="Sharma A."/>
            <person name="Chen X.G."/>
            <person name="Waterhouse R.M."/>
            <person name="Komissarov A."/>
            <person name="Riehle M.M."/>
            <person name="Shouche Y."/>
            <person name="Sharakhova M.V."/>
            <person name="Lawson D."/>
            <person name="Pakpour N."/>
            <person name="Arensburger P."/>
            <person name="Davidson V.L."/>
            <person name="Eiglmeier K."/>
            <person name="Emrich S."/>
            <person name="George P."/>
            <person name="Kennedy R.C."/>
            <person name="Mane S.P."/>
            <person name="Maslen G."/>
            <person name="Oringanje C."/>
            <person name="Qi Y."/>
            <person name="Settlage R."/>
            <person name="Tojo M."/>
            <person name="Tubio J.M."/>
            <person name="Unger M.F."/>
            <person name="Wang B."/>
            <person name="Vernick K.D."/>
            <person name="Ribeiro J.M."/>
            <person name="James A.A."/>
            <person name="Michel K."/>
            <person name="Riehle M.A."/>
            <person name="Luckhart S."/>
            <person name="Sharakhov I.V."/>
            <person name="Tu Z."/>
        </authorList>
    </citation>
    <scope>NUCLEOTIDE SEQUENCE [LARGE SCALE GENOMIC DNA]</scope>
    <source>
        <strain evidence="3">Indian</strain>
    </source>
</reference>
<evidence type="ECO:0000313" key="3">
    <source>
        <dbReference type="Proteomes" id="UP000076408"/>
    </source>
</evidence>
<evidence type="ECO:0000313" key="2">
    <source>
        <dbReference type="EnsemblMetazoa" id="ASTEI00904-PA"/>
    </source>
</evidence>
<dbReference type="OMA" id="QQIHRHK"/>
<name>A0A182XXG8_ANOST</name>
<dbReference type="SMART" id="SM00587">
    <property type="entry name" value="CHK"/>
    <property type="match status" value="1"/>
</dbReference>
<dbReference type="VEuPathDB" id="VectorBase:ASTE016315"/>
<dbReference type="VEuPathDB" id="VectorBase:ASTEI00904"/>
<dbReference type="STRING" id="30069.A0A182XXG8"/>
<dbReference type="Gene3D" id="3.90.1200.10">
    <property type="match status" value="1"/>
</dbReference>
<dbReference type="PANTHER" id="PTHR11012">
    <property type="entry name" value="PROTEIN KINASE-LIKE DOMAIN-CONTAINING"/>
    <property type="match status" value="1"/>
</dbReference>
<dbReference type="SUPFAM" id="SSF56112">
    <property type="entry name" value="Protein kinase-like (PK-like)"/>
    <property type="match status" value="1"/>
</dbReference>
<accession>A0A182XXG8</accession>
<dbReference type="VEuPathDB" id="VectorBase:ASTEI20_037988"/>
<dbReference type="Pfam" id="PF02958">
    <property type="entry name" value="EcKL"/>
    <property type="match status" value="1"/>
</dbReference>
<feature type="domain" description="CHK kinase-like" evidence="1">
    <location>
        <begin position="167"/>
        <end position="355"/>
    </location>
</feature>